<dbReference type="EMBL" id="SCEB01214578">
    <property type="protein sequence ID" value="RXM34528.1"/>
    <property type="molecule type" value="Genomic_DNA"/>
</dbReference>
<dbReference type="Proteomes" id="UP000289886">
    <property type="component" value="Unassembled WGS sequence"/>
</dbReference>
<evidence type="ECO:0000256" key="1">
    <source>
        <dbReference type="ARBA" id="ARBA00004370"/>
    </source>
</evidence>
<dbReference type="GO" id="GO:0007160">
    <property type="term" value="P:cell-matrix adhesion"/>
    <property type="evidence" value="ECO:0007669"/>
    <property type="project" value="TreeGrafter"/>
</dbReference>
<gene>
    <name evidence="8" type="ORF">EOD39_4741</name>
</gene>
<dbReference type="GO" id="GO:0009986">
    <property type="term" value="C:cell surface"/>
    <property type="evidence" value="ECO:0007669"/>
    <property type="project" value="TreeGrafter"/>
</dbReference>
<organism evidence="8 9">
    <name type="scientific">Acipenser ruthenus</name>
    <name type="common">Sterlet sturgeon</name>
    <dbReference type="NCBI Taxonomy" id="7906"/>
    <lineage>
        <taxon>Eukaryota</taxon>
        <taxon>Metazoa</taxon>
        <taxon>Chordata</taxon>
        <taxon>Craniata</taxon>
        <taxon>Vertebrata</taxon>
        <taxon>Euteleostomi</taxon>
        <taxon>Actinopterygii</taxon>
        <taxon>Chondrostei</taxon>
        <taxon>Acipenseriformes</taxon>
        <taxon>Acipenseridae</taxon>
        <taxon>Acipenser</taxon>
    </lineage>
</organism>
<dbReference type="PANTHER" id="PTHR23412:SF18">
    <property type="entry name" value="OTOANCORIN"/>
    <property type="match status" value="1"/>
</dbReference>
<keyword evidence="3" id="KW-0732">Signal</keyword>
<dbReference type="PANTHER" id="PTHR23412">
    <property type="entry name" value="STEREOCILIN RELATED"/>
    <property type="match status" value="1"/>
</dbReference>
<dbReference type="GO" id="GO:0016020">
    <property type="term" value="C:membrane"/>
    <property type="evidence" value="ECO:0007669"/>
    <property type="project" value="UniProtKB-SubCell"/>
</dbReference>
<keyword evidence="6" id="KW-0325">Glycoprotein</keyword>
<evidence type="ECO:0000256" key="5">
    <source>
        <dbReference type="ARBA" id="ARBA00023136"/>
    </source>
</evidence>
<name>A0A444UHE9_ACIRT</name>
<comment type="subcellular location">
    <subcellularLocation>
        <location evidence="1">Membrane</location>
    </subcellularLocation>
</comment>
<feature type="region of interest" description="Disordered" evidence="7">
    <location>
        <begin position="181"/>
        <end position="225"/>
    </location>
</feature>
<evidence type="ECO:0000313" key="8">
    <source>
        <dbReference type="EMBL" id="RXM34528.1"/>
    </source>
</evidence>
<feature type="compositionally biased region" description="Basic and acidic residues" evidence="7">
    <location>
        <begin position="202"/>
        <end position="225"/>
    </location>
</feature>
<evidence type="ECO:0000256" key="4">
    <source>
        <dbReference type="ARBA" id="ARBA00022889"/>
    </source>
</evidence>
<accession>A0A444UHE9</accession>
<feature type="compositionally biased region" description="Basic and acidic residues" evidence="7">
    <location>
        <begin position="845"/>
        <end position="857"/>
    </location>
</feature>
<keyword evidence="4" id="KW-0130">Cell adhesion</keyword>
<proteinExistence type="inferred from homology"/>
<evidence type="ECO:0000256" key="7">
    <source>
        <dbReference type="SAM" id="MobiDB-lite"/>
    </source>
</evidence>
<comment type="similarity">
    <text evidence="2">Belongs to the mesothelin family.</text>
</comment>
<evidence type="ECO:0000313" key="9">
    <source>
        <dbReference type="Proteomes" id="UP000289886"/>
    </source>
</evidence>
<dbReference type="InterPro" id="IPR010335">
    <property type="entry name" value="Mesothelin"/>
</dbReference>
<dbReference type="AlphaFoldDB" id="A0A444UHE9"/>
<dbReference type="InterPro" id="IPR026664">
    <property type="entry name" value="Stereocilin-rel"/>
</dbReference>
<protein>
    <submittedName>
        <fullName evidence="8">Otoancorin</fullName>
    </submittedName>
</protein>
<dbReference type="Pfam" id="PF06060">
    <property type="entry name" value="Mesothelin"/>
    <property type="match status" value="1"/>
</dbReference>
<reference evidence="8 9" key="1">
    <citation type="submission" date="2019-01" db="EMBL/GenBank/DDBJ databases">
        <title>Draft Genome and Complete Hox-Cluster Characterization of the Sterlet Sturgeon (Acipenser ruthenus).</title>
        <authorList>
            <person name="Wei Q."/>
        </authorList>
    </citation>
    <scope>NUCLEOTIDE SEQUENCE [LARGE SCALE GENOMIC DNA]</scope>
    <source>
        <strain evidence="8">WHYD16114868_AA</strain>
        <tissue evidence="8">Blood</tissue>
    </source>
</reference>
<evidence type="ECO:0000256" key="2">
    <source>
        <dbReference type="ARBA" id="ARBA00011016"/>
    </source>
</evidence>
<sequence>MAVCYCVGSRTPVKHFVSLNPHPERSVYLFLVHQGSSTSVKYCAVTRGKESCISVPAMGLSTLCVALCCLCLVSTSAGQKPNKEENNPTGRCSGWEETLSTQLTAPSNFASFLKTNANNLPKLSSGCVMSFSQSANASAVADLMKVLNEAYDNLNPGTKQTVYLWIKRMYTQEDGPVIKNMAAKETDKKPVKPPGNITENDPDMKPDGKPGDKPGKDDMPGEGEGKSNWITVNVLKLLGRFLLQAPISAIKDIGENINSSVYQNLMKSRPAGSMNAEELKNVGDAVVGLSVNQLGNLSKEAIQESLDQLKKVKGWSQGQKKALLEKVPDAADNAEGLKKLGGLVSALDSKALGKLKGSDLLEAFKSQDVSQSADSMQPVQKKSIVRAILKDKSINEALKELPPALISEISSQTLRNATDSTLTLGFLDKPIPWNKGQALVIIKKILKNLKTPEDIKKLRDAVTGLTCSNIESMPVDNLRALAANEKMTRDQVRCATSAYFKALNKKLADLTADEITQIPPSFLLFIKSFGELMNITRPACSSVVSLLAQANPKLLPRSSARRQEILKFIKSCLKIDDTLTLNASQVRDLGLAVCYFDPKDFDNMGTDVFQKAIDKLKGCGKFEGKVKESLASKIIATYGNSSTWTPDVLNQLQSLLSLFNSTQLEKLQTNADIRVVLIDILSRVIKPEGFVAPDLDFTPKMDDVSKAFSKMILGNQAATPSSKRRKRAAVDCSGVIQPTTDEIQTLNAGCTAFSPAQLQCMSTDTFTNTLDILASVKGFSTEQLTALKEKALQVYSQKDLVKQISSLKGITLAFSQDEVNNYFATPDIDMLSAVTNRGIKNPEAVERKKKKQEEMEKQALTSSKSGEGGGLKSGSFSTVVGIVCIETQYRAILSAVASQEYPPHVLHRKAGYAKKEANLDSPDLSDWTTP</sequence>
<comment type="caution">
    <text evidence="8">The sequence shown here is derived from an EMBL/GenBank/DDBJ whole genome shotgun (WGS) entry which is preliminary data.</text>
</comment>
<feature type="region of interest" description="Disordered" evidence="7">
    <location>
        <begin position="845"/>
        <end position="871"/>
    </location>
</feature>
<keyword evidence="5" id="KW-0472">Membrane</keyword>
<evidence type="ECO:0000256" key="3">
    <source>
        <dbReference type="ARBA" id="ARBA00022729"/>
    </source>
</evidence>
<evidence type="ECO:0000256" key="6">
    <source>
        <dbReference type="ARBA" id="ARBA00023180"/>
    </source>
</evidence>
<keyword evidence="9" id="KW-1185">Reference proteome</keyword>